<evidence type="ECO:0000313" key="8">
    <source>
        <dbReference type="Proteomes" id="UP001497623"/>
    </source>
</evidence>
<protein>
    <recommendedName>
        <fullName evidence="9">Transmembrane protein 45B</fullName>
    </recommendedName>
</protein>
<name>A0AAV2QGN7_MEGNR</name>
<feature type="transmembrane region" description="Helical" evidence="6">
    <location>
        <begin position="143"/>
        <end position="162"/>
    </location>
</feature>
<dbReference type="PANTHER" id="PTHR16007">
    <property type="entry name" value="EPIDIDYMAL MEMBRANE PROTEIN E9-RELATED"/>
    <property type="match status" value="1"/>
</dbReference>
<comment type="similarity">
    <text evidence="2">Belongs to the TMEM45 family.</text>
</comment>
<evidence type="ECO:0000313" key="7">
    <source>
        <dbReference type="EMBL" id="CAL4082409.1"/>
    </source>
</evidence>
<keyword evidence="4 6" id="KW-1133">Transmembrane helix</keyword>
<proteinExistence type="inferred from homology"/>
<evidence type="ECO:0000256" key="4">
    <source>
        <dbReference type="ARBA" id="ARBA00022989"/>
    </source>
</evidence>
<dbReference type="InterPro" id="IPR042127">
    <property type="entry name" value="TMEM45"/>
</dbReference>
<evidence type="ECO:0000256" key="3">
    <source>
        <dbReference type="ARBA" id="ARBA00022692"/>
    </source>
</evidence>
<dbReference type="GO" id="GO:0016020">
    <property type="term" value="C:membrane"/>
    <property type="evidence" value="ECO:0007669"/>
    <property type="project" value="UniProtKB-SubCell"/>
</dbReference>
<feature type="transmembrane region" description="Helical" evidence="6">
    <location>
        <begin position="174"/>
        <end position="194"/>
    </location>
</feature>
<dbReference type="Proteomes" id="UP001497623">
    <property type="component" value="Unassembled WGS sequence"/>
</dbReference>
<dbReference type="InterPro" id="IPR006904">
    <property type="entry name" value="DUF716"/>
</dbReference>
<dbReference type="PANTHER" id="PTHR16007:SF15">
    <property type="entry name" value="TRANSMEMBRANE PROTEIN 45B"/>
    <property type="match status" value="1"/>
</dbReference>
<accession>A0AAV2QGN7</accession>
<evidence type="ECO:0000256" key="5">
    <source>
        <dbReference type="ARBA" id="ARBA00023136"/>
    </source>
</evidence>
<evidence type="ECO:0000256" key="6">
    <source>
        <dbReference type="SAM" id="Phobius"/>
    </source>
</evidence>
<organism evidence="7 8">
    <name type="scientific">Meganyctiphanes norvegica</name>
    <name type="common">Northern krill</name>
    <name type="synonym">Thysanopoda norvegica</name>
    <dbReference type="NCBI Taxonomy" id="48144"/>
    <lineage>
        <taxon>Eukaryota</taxon>
        <taxon>Metazoa</taxon>
        <taxon>Ecdysozoa</taxon>
        <taxon>Arthropoda</taxon>
        <taxon>Crustacea</taxon>
        <taxon>Multicrustacea</taxon>
        <taxon>Malacostraca</taxon>
        <taxon>Eumalacostraca</taxon>
        <taxon>Eucarida</taxon>
        <taxon>Euphausiacea</taxon>
        <taxon>Euphausiidae</taxon>
        <taxon>Meganyctiphanes</taxon>
    </lineage>
</organism>
<dbReference type="AlphaFoldDB" id="A0AAV2QGN7"/>
<feature type="transmembrane region" description="Helical" evidence="6">
    <location>
        <begin position="261"/>
        <end position="282"/>
    </location>
</feature>
<evidence type="ECO:0000256" key="2">
    <source>
        <dbReference type="ARBA" id="ARBA00006948"/>
    </source>
</evidence>
<keyword evidence="3 6" id="KW-0812">Transmembrane</keyword>
<feature type="transmembrane region" description="Helical" evidence="6">
    <location>
        <begin position="81"/>
        <end position="100"/>
    </location>
</feature>
<gene>
    <name evidence="7" type="ORF">MNOR_LOCUS11888</name>
</gene>
<reference evidence="7 8" key="1">
    <citation type="submission" date="2024-05" db="EMBL/GenBank/DDBJ databases">
        <authorList>
            <person name="Wallberg A."/>
        </authorList>
    </citation>
    <scope>NUCLEOTIDE SEQUENCE [LARGE SCALE GENOMIC DNA]</scope>
</reference>
<evidence type="ECO:0000256" key="1">
    <source>
        <dbReference type="ARBA" id="ARBA00004141"/>
    </source>
</evidence>
<feature type="transmembrane region" description="Helical" evidence="6">
    <location>
        <begin position="201"/>
        <end position="220"/>
    </location>
</feature>
<keyword evidence="8" id="KW-1185">Reference proteome</keyword>
<feature type="non-terminal residue" evidence="7">
    <location>
        <position position="360"/>
    </location>
</feature>
<dbReference type="Pfam" id="PF04819">
    <property type="entry name" value="DUF716"/>
    <property type="match status" value="1"/>
</dbReference>
<dbReference type="EMBL" id="CAXKWB010006349">
    <property type="protein sequence ID" value="CAL4082409.1"/>
    <property type="molecule type" value="Genomic_DNA"/>
</dbReference>
<feature type="transmembrane region" description="Helical" evidence="6">
    <location>
        <begin position="302"/>
        <end position="324"/>
    </location>
</feature>
<keyword evidence="5 6" id="KW-0472">Membrane</keyword>
<comment type="caution">
    <text evidence="7">The sequence shown here is derived from an EMBL/GenBank/DDBJ whole genome shotgun (WGS) entry which is preliminary data.</text>
</comment>
<sequence>MTMIPGWPFGPAKDLGSGQFARSCNGSRALAGRRGGCNFLTKNFMATISLICQMVQNVALCRNVSFNLAGPMEISSIMGSFAGHVVPGTFFSLFAFWWTWKVFHRFFLCQRSAAVGEKGHRNRYLNTASFTCSACQGRLPIEGILKIVAVILGMIGEFATGFEDGKFTHINNAQHMTMFFFFGMNGVMDLLNFYRVPLPPDLDYVSAVLGFCMEGLLFYYHLHGRAPMDVQVHMLLFYVVACCAISTALEMKYKHNVLPALGRIYFTLLQGTWFYQIGFILYPPGAEPWSQHDHRQMMIVTLVFAWHNAVIFVFMALAGTLIYMRVKKLDPGHMYQNVNLITKSEALHLSKYDAERVRHI</sequence>
<feature type="transmembrane region" description="Helical" evidence="6">
    <location>
        <begin position="232"/>
        <end position="249"/>
    </location>
</feature>
<evidence type="ECO:0008006" key="9">
    <source>
        <dbReference type="Google" id="ProtNLM"/>
    </source>
</evidence>
<comment type="subcellular location">
    <subcellularLocation>
        <location evidence="1">Membrane</location>
        <topology evidence="1">Multi-pass membrane protein</topology>
    </subcellularLocation>
</comment>